<dbReference type="InterPro" id="IPR058240">
    <property type="entry name" value="rSAM_sf"/>
</dbReference>
<dbReference type="InterPro" id="IPR050377">
    <property type="entry name" value="Radical_SAM_PqqE_MftC-like"/>
</dbReference>
<dbReference type="Pfam" id="PF04055">
    <property type="entry name" value="Radical_SAM"/>
    <property type="match status" value="1"/>
</dbReference>
<proteinExistence type="predicted"/>
<comment type="caution">
    <text evidence="7">The sequence shown here is derived from an EMBL/GenBank/DDBJ whole genome shotgun (WGS) entry which is preliminary data.</text>
</comment>
<sequence>MSATAAKNRIYRGKRTLSIMPTFTCPAACSDCGTFSSPQERTSLERAQIIAAIDEAKELGFVNVVFTGGEATLRWPDLLAGISHARRLGFPVRLVTNAHWARTPEAARRKIAALMDAGLSEINYSTGDEHTRFVPIERVAYAVVAACERELPVHVMVELKRGSTVTRDRLLRHEVLDGLTDRQRAALSVKTSPWMPLSPYRFHDYDAGVTANEGNLSTHGGCTSVLQTYTVQADGRIGACCGIGLRTITELNVGHAREASPLRHAIEESEQDFLKLWIHYEGPLRVLAWAASHDPAITWQDLYAHHCQACQRLYHDDAVRAVIRTHWREVVGQVIHTAWFQEVYGPDRLRSPAEDAPGVRRTPSPADGSLVQADGQGHEDDQE</sequence>
<dbReference type="SUPFAM" id="SSF102114">
    <property type="entry name" value="Radical SAM enzymes"/>
    <property type="match status" value="1"/>
</dbReference>
<dbReference type="InterPro" id="IPR007197">
    <property type="entry name" value="rSAM"/>
</dbReference>
<keyword evidence="1" id="KW-0949">S-adenosyl-L-methionine</keyword>
<gene>
    <name evidence="7" type="ORF">Plo01_67840</name>
</gene>
<evidence type="ECO:0000313" key="7">
    <source>
        <dbReference type="EMBL" id="GIH80355.1"/>
    </source>
</evidence>
<dbReference type="EMBL" id="BOOH01000058">
    <property type="protein sequence ID" value="GIH80355.1"/>
    <property type="molecule type" value="Genomic_DNA"/>
</dbReference>
<dbReference type="PANTHER" id="PTHR11228">
    <property type="entry name" value="RADICAL SAM DOMAIN PROTEIN"/>
    <property type="match status" value="1"/>
</dbReference>
<dbReference type="Gene3D" id="3.20.20.70">
    <property type="entry name" value="Aldolase class I"/>
    <property type="match status" value="1"/>
</dbReference>
<keyword evidence="8" id="KW-1185">Reference proteome</keyword>
<keyword evidence="2" id="KW-0479">Metal-binding</keyword>
<dbReference type="Proteomes" id="UP000616724">
    <property type="component" value="Unassembled WGS sequence"/>
</dbReference>
<evidence type="ECO:0000256" key="3">
    <source>
        <dbReference type="ARBA" id="ARBA00023004"/>
    </source>
</evidence>
<protein>
    <recommendedName>
        <fullName evidence="6">Radical SAM core domain-containing protein</fullName>
    </recommendedName>
</protein>
<dbReference type="GO" id="GO:0003824">
    <property type="term" value="F:catalytic activity"/>
    <property type="evidence" value="ECO:0007669"/>
    <property type="project" value="InterPro"/>
</dbReference>
<evidence type="ECO:0000256" key="2">
    <source>
        <dbReference type="ARBA" id="ARBA00022723"/>
    </source>
</evidence>
<keyword evidence="4" id="KW-0411">Iron-sulfur</keyword>
<dbReference type="SFLD" id="SFLDS00029">
    <property type="entry name" value="Radical_SAM"/>
    <property type="match status" value="1"/>
</dbReference>
<dbReference type="InterPro" id="IPR013785">
    <property type="entry name" value="Aldolase_TIM"/>
</dbReference>
<evidence type="ECO:0000256" key="1">
    <source>
        <dbReference type="ARBA" id="ARBA00022691"/>
    </source>
</evidence>
<evidence type="ECO:0000256" key="4">
    <source>
        <dbReference type="ARBA" id="ARBA00023014"/>
    </source>
</evidence>
<dbReference type="GO" id="GO:0051536">
    <property type="term" value="F:iron-sulfur cluster binding"/>
    <property type="evidence" value="ECO:0007669"/>
    <property type="project" value="UniProtKB-KW"/>
</dbReference>
<dbReference type="CDD" id="cd01335">
    <property type="entry name" value="Radical_SAM"/>
    <property type="match status" value="1"/>
</dbReference>
<feature type="region of interest" description="Disordered" evidence="5">
    <location>
        <begin position="350"/>
        <end position="383"/>
    </location>
</feature>
<feature type="domain" description="Radical SAM core" evidence="6">
    <location>
        <begin position="21"/>
        <end position="125"/>
    </location>
</feature>
<evidence type="ECO:0000256" key="5">
    <source>
        <dbReference type="SAM" id="MobiDB-lite"/>
    </source>
</evidence>
<evidence type="ECO:0000259" key="6">
    <source>
        <dbReference type="Pfam" id="PF04055"/>
    </source>
</evidence>
<organism evidence="7 8">
    <name type="scientific">Planobispora longispora</name>
    <dbReference type="NCBI Taxonomy" id="28887"/>
    <lineage>
        <taxon>Bacteria</taxon>
        <taxon>Bacillati</taxon>
        <taxon>Actinomycetota</taxon>
        <taxon>Actinomycetes</taxon>
        <taxon>Streptosporangiales</taxon>
        <taxon>Streptosporangiaceae</taxon>
        <taxon>Planobispora</taxon>
    </lineage>
</organism>
<evidence type="ECO:0000313" key="8">
    <source>
        <dbReference type="Proteomes" id="UP000616724"/>
    </source>
</evidence>
<dbReference type="PANTHER" id="PTHR11228:SF34">
    <property type="entry name" value="TUNGSTEN-CONTAINING ALDEHYDE FERREDOXIN OXIDOREDUCTASE COFACTOR MODIFYING PROTEIN"/>
    <property type="match status" value="1"/>
</dbReference>
<name>A0A8J3RS85_9ACTN</name>
<reference evidence="7 8" key="1">
    <citation type="submission" date="2021-01" db="EMBL/GenBank/DDBJ databases">
        <title>Whole genome shotgun sequence of Planobispora longispora NBRC 13918.</title>
        <authorList>
            <person name="Komaki H."/>
            <person name="Tamura T."/>
        </authorList>
    </citation>
    <scope>NUCLEOTIDE SEQUENCE [LARGE SCALE GENOMIC DNA]</scope>
    <source>
        <strain evidence="7 8">NBRC 13918</strain>
    </source>
</reference>
<dbReference type="AlphaFoldDB" id="A0A8J3RS85"/>
<dbReference type="GO" id="GO:0046872">
    <property type="term" value="F:metal ion binding"/>
    <property type="evidence" value="ECO:0007669"/>
    <property type="project" value="UniProtKB-KW"/>
</dbReference>
<accession>A0A8J3RS85</accession>
<keyword evidence="3" id="KW-0408">Iron</keyword>